<evidence type="ECO:0000313" key="3">
    <source>
        <dbReference type="EMBL" id="KAK7756286.1"/>
    </source>
</evidence>
<name>A0AAN9UZB8_9PEZI</name>
<organism evidence="3 4">
    <name type="scientific">Diatrype stigma</name>
    <dbReference type="NCBI Taxonomy" id="117547"/>
    <lineage>
        <taxon>Eukaryota</taxon>
        <taxon>Fungi</taxon>
        <taxon>Dikarya</taxon>
        <taxon>Ascomycota</taxon>
        <taxon>Pezizomycotina</taxon>
        <taxon>Sordariomycetes</taxon>
        <taxon>Xylariomycetidae</taxon>
        <taxon>Xylariales</taxon>
        <taxon>Diatrypaceae</taxon>
        <taxon>Diatrype</taxon>
    </lineage>
</organism>
<gene>
    <name evidence="3" type="ORF">SLS62_001512</name>
</gene>
<keyword evidence="4" id="KW-1185">Reference proteome</keyword>
<evidence type="ECO:0000313" key="4">
    <source>
        <dbReference type="Proteomes" id="UP001320420"/>
    </source>
</evidence>
<dbReference type="Proteomes" id="UP001320420">
    <property type="component" value="Unassembled WGS sequence"/>
</dbReference>
<feature type="chain" id="PRO_5042964635" description="Carbohydrate esterase family 16 protein" evidence="2">
    <location>
        <begin position="25"/>
        <end position="348"/>
    </location>
</feature>
<reference evidence="3 4" key="1">
    <citation type="submission" date="2024-02" db="EMBL/GenBank/DDBJ databases">
        <title>De novo assembly and annotation of 12 fungi associated with fruit tree decline syndrome in Ontario, Canada.</title>
        <authorList>
            <person name="Sulman M."/>
            <person name="Ellouze W."/>
            <person name="Ilyukhin E."/>
        </authorList>
    </citation>
    <scope>NUCLEOTIDE SEQUENCE [LARGE SCALE GENOMIC DNA]</scope>
    <source>
        <strain evidence="3 4">M11/M66-122</strain>
    </source>
</reference>
<keyword evidence="1" id="KW-0378">Hydrolase</keyword>
<evidence type="ECO:0000256" key="1">
    <source>
        <dbReference type="ARBA" id="ARBA00022801"/>
    </source>
</evidence>
<accession>A0AAN9UZB8</accession>
<protein>
    <recommendedName>
        <fullName evidence="5">Carbohydrate esterase family 16 protein</fullName>
    </recommendedName>
</protein>
<dbReference type="InterPro" id="IPR051058">
    <property type="entry name" value="GDSL_Est/Lipase"/>
</dbReference>
<dbReference type="Pfam" id="PF00657">
    <property type="entry name" value="Lipase_GDSL"/>
    <property type="match status" value="1"/>
</dbReference>
<dbReference type="Gene3D" id="3.40.50.1110">
    <property type="entry name" value="SGNH hydrolase"/>
    <property type="match status" value="1"/>
</dbReference>
<dbReference type="EMBL" id="JAKJXP020000007">
    <property type="protein sequence ID" value="KAK7756286.1"/>
    <property type="molecule type" value="Genomic_DNA"/>
</dbReference>
<dbReference type="CDD" id="cd01846">
    <property type="entry name" value="fatty_acyltransferase_like"/>
    <property type="match status" value="1"/>
</dbReference>
<dbReference type="PANTHER" id="PTHR45648">
    <property type="entry name" value="GDSL LIPASE/ACYLHYDROLASE FAMILY PROTEIN (AFU_ORTHOLOGUE AFUA_4G14700)"/>
    <property type="match status" value="1"/>
</dbReference>
<feature type="signal peptide" evidence="2">
    <location>
        <begin position="1"/>
        <end position="24"/>
    </location>
</feature>
<evidence type="ECO:0000256" key="2">
    <source>
        <dbReference type="SAM" id="SignalP"/>
    </source>
</evidence>
<keyword evidence="2" id="KW-0732">Signal</keyword>
<dbReference type="PANTHER" id="PTHR45648:SF85">
    <property type="entry name" value="A, PUTATIVE (AFU_ORTHOLOGUE AFUA_2G10760)-RELATED"/>
    <property type="match status" value="1"/>
</dbReference>
<dbReference type="GO" id="GO:0016788">
    <property type="term" value="F:hydrolase activity, acting on ester bonds"/>
    <property type="evidence" value="ECO:0007669"/>
    <property type="project" value="InterPro"/>
</dbReference>
<sequence>MKSSAALVALSSALALSAPSPSSSRRQSACNATDAWPGWENIKYAFVFGDSYSQTGFDYKSTNPTPDNPLGNPAYPGYTSSNGPNWVGLLTTQHNASLLQTYNLAYGGATVDSDLVAPYDPSVVSMKEQIRSQFVAGYTGDAPAAPGAPAWAEAGGSSGAVFAFWIGINDVGNSWWLGAAEREALYSDIFALYAALAGELYGAGARNFVFLDVPPVDRSPMMIRQGPDDAAAEKLVLARWNELVAGLAADLKAAHPDDANVWTYSSSQSFGAALDDPTVYAATAEMKNLTQYCDAYMSGTPEPDTFIESCGVPVNQYFWLNELHPTYPIHDVVAQGVADTLAAGPNVC</sequence>
<proteinExistence type="predicted"/>
<dbReference type="InterPro" id="IPR001087">
    <property type="entry name" value="GDSL"/>
</dbReference>
<evidence type="ECO:0008006" key="5">
    <source>
        <dbReference type="Google" id="ProtNLM"/>
    </source>
</evidence>
<dbReference type="InterPro" id="IPR036514">
    <property type="entry name" value="SGNH_hydro_sf"/>
</dbReference>
<dbReference type="AlphaFoldDB" id="A0AAN9UZB8"/>
<dbReference type="SUPFAM" id="SSF52266">
    <property type="entry name" value="SGNH hydrolase"/>
    <property type="match status" value="1"/>
</dbReference>
<comment type="caution">
    <text evidence="3">The sequence shown here is derived from an EMBL/GenBank/DDBJ whole genome shotgun (WGS) entry which is preliminary data.</text>
</comment>